<evidence type="ECO:0000313" key="3">
    <source>
        <dbReference type="EMBL" id="MCB5226158.1"/>
    </source>
</evidence>
<evidence type="ECO:0000259" key="2">
    <source>
        <dbReference type="Pfam" id="PF09374"/>
    </source>
</evidence>
<gene>
    <name evidence="3" type="ORF">JAO78_004950</name>
</gene>
<dbReference type="InterPro" id="IPR018537">
    <property type="entry name" value="Peptidoglycan-bd_3"/>
</dbReference>
<name>A0ABS8C1E8_9ALTE</name>
<dbReference type="InterPro" id="IPR023346">
    <property type="entry name" value="Lysozyme-like_dom_sf"/>
</dbReference>
<dbReference type="Gene3D" id="1.20.141.10">
    <property type="entry name" value="Chitosanase, subunit A, domain 1"/>
    <property type="match status" value="1"/>
</dbReference>
<evidence type="ECO:0000313" key="4">
    <source>
        <dbReference type="Proteomes" id="UP000633814"/>
    </source>
</evidence>
<keyword evidence="4" id="KW-1185">Reference proteome</keyword>
<protein>
    <submittedName>
        <fullName evidence="3">N-acetylmuramidase</fullName>
    </submittedName>
</protein>
<reference evidence="3 4" key="1">
    <citation type="submission" date="2021-10" db="EMBL/GenBank/DDBJ databases">
        <title>Alishewanella koreense sp. nov. isolated from seawater of southwestern coast in South Korea and the proposal for the reclassification of Rheinheimera perlucida and Rheinheimera tuosuensis as Arsukibacterium perlucida and Arsukibacterium tuosuensis.</title>
        <authorList>
            <person name="Kim K.H."/>
            <person name="Ruan W."/>
            <person name="Kim K.R."/>
            <person name="Baek J.H."/>
            <person name="Jeon C.O."/>
        </authorList>
    </citation>
    <scope>NUCLEOTIDE SEQUENCE [LARGE SCALE GENOMIC DNA]</scope>
    <source>
        <strain evidence="3 4">16-MA</strain>
    </source>
</reference>
<dbReference type="InterPro" id="IPR008565">
    <property type="entry name" value="TtsA-like_GH18_dom"/>
</dbReference>
<dbReference type="Proteomes" id="UP000633814">
    <property type="component" value="Unassembled WGS sequence"/>
</dbReference>
<evidence type="ECO:0000259" key="1">
    <source>
        <dbReference type="Pfam" id="PF05838"/>
    </source>
</evidence>
<dbReference type="Pfam" id="PF05838">
    <property type="entry name" value="Glyco_hydro_108"/>
    <property type="match status" value="1"/>
</dbReference>
<proteinExistence type="predicted"/>
<comment type="caution">
    <text evidence="3">The sequence shown here is derived from an EMBL/GenBank/DDBJ whole genome shotgun (WGS) entry which is preliminary data.</text>
</comment>
<organism evidence="3 4">
    <name type="scientific">Alishewanella maricola</name>
    <dbReference type="NCBI Taxonomy" id="2795740"/>
    <lineage>
        <taxon>Bacteria</taxon>
        <taxon>Pseudomonadati</taxon>
        <taxon>Pseudomonadota</taxon>
        <taxon>Gammaproteobacteria</taxon>
        <taxon>Alteromonadales</taxon>
        <taxon>Alteromonadaceae</taxon>
        <taxon>Alishewanella</taxon>
    </lineage>
</organism>
<accession>A0ABS8C1E8</accession>
<dbReference type="SUPFAM" id="SSF53955">
    <property type="entry name" value="Lysozyme-like"/>
    <property type="match status" value="1"/>
</dbReference>
<sequence length="183" mass="20351">MPAPTLNTYSPDFQHAIAFVLAKEGGYVKHPSDPGGETNFGISKRAYPHEDIANLTKQRAAFLYHRDYWRAVRSHELPTGIALAVFDGAVQHGTVTATRLLQEVLGAKVDGIIGPKTVLAARQADTEWLIARYVLRRARLYARIQARDPAQAVFIEGWFNRLRDLTDACWQVGYAQCTGTRAA</sequence>
<dbReference type="CDD" id="cd13926">
    <property type="entry name" value="N-acetylmuramidase_GH108"/>
    <property type="match status" value="1"/>
</dbReference>
<feature type="domain" description="TtsA-like Glycoside hydrolase family 108" evidence="1">
    <location>
        <begin position="18"/>
        <end position="93"/>
    </location>
</feature>
<dbReference type="RefSeq" id="WP_226750246.1">
    <property type="nucleotide sequence ID" value="NZ_JAEINI020000002.1"/>
</dbReference>
<feature type="domain" description="Peptidoglycan binding" evidence="2">
    <location>
        <begin position="97"/>
        <end position="162"/>
    </location>
</feature>
<dbReference type="Pfam" id="PF09374">
    <property type="entry name" value="PG_binding_3"/>
    <property type="match status" value="1"/>
</dbReference>
<dbReference type="EMBL" id="JAEINI020000002">
    <property type="protein sequence ID" value="MCB5226158.1"/>
    <property type="molecule type" value="Genomic_DNA"/>
</dbReference>